<dbReference type="GO" id="GO:0032040">
    <property type="term" value="C:small-subunit processome"/>
    <property type="evidence" value="ECO:0007669"/>
    <property type="project" value="TreeGrafter"/>
</dbReference>
<comment type="caution">
    <text evidence="2">The sequence shown here is derived from an EMBL/GenBank/DDBJ whole genome shotgun (WGS) entry which is preliminary data.</text>
</comment>
<reference evidence="2" key="1">
    <citation type="submission" date="2021-06" db="EMBL/GenBank/DDBJ databases">
        <authorList>
            <person name="Kallberg Y."/>
            <person name="Tangrot J."/>
            <person name="Rosling A."/>
        </authorList>
    </citation>
    <scope>NUCLEOTIDE SEQUENCE</scope>
    <source>
        <strain evidence="2">MT106</strain>
    </source>
</reference>
<evidence type="ECO:0000313" key="3">
    <source>
        <dbReference type="Proteomes" id="UP000789831"/>
    </source>
</evidence>
<dbReference type="GO" id="GO:0000462">
    <property type="term" value="P:maturation of SSU-rRNA from tricistronic rRNA transcript (SSU-rRNA, 5.8S rRNA, LSU-rRNA)"/>
    <property type="evidence" value="ECO:0007669"/>
    <property type="project" value="TreeGrafter"/>
</dbReference>
<sequence>MSNNNKEEIFEKNQEEENLPERELDNDKKEHESTETLNFLKLLKELQEKLVEVKQQVQQYITNLTFLIHLKLDGKSIANNPAISNLIESRVVLEKIKPIEHKLKYQIDKLVRTATITNDDNDNQEIESKNSRGAMTDPLAFKPNPGNLISKDDEDEGNDEIRGLSTDESAGVYKAPRLAPVHFDEDQGKDTRREKEQSRLKVRASKSRLMRDILAEYDDHPEEIDATGGVNEGIGLAEKGLDVRLAERTRYEEENFVRLVVSKKEMRKMRGGPGVGGTKGIQDEFEHLNDFRSFADLQHDSDSDEKFNGFRNKIHRSRKNYDEDDDNKDTTIHQRNQRLY</sequence>
<protein>
    <submittedName>
        <fullName evidence="2">1852_t:CDS:1</fullName>
    </submittedName>
</protein>
<evidence type="ECO:0000256" key="1">
    <source>
        <dbReference type="SAM" id="MobiDB-lite"/>
    </source>
</evidence>
<name>A0A9N8Z6A8_9GLOM</name>
<accession>A0A9N8Z6A8</accession>
<feature type="region of interest" description="Disordered" evidence="1">
    <location>
        <begin position="1"/>
        <end position="31"/>
    </location>
</feature>
<evidence type="ECO:0000313" key="2">
    <source>
        <dbReference type="EMBL" id="CAG8468606.1"/>
    </source>
</evidence>
<dbReference type="PANTHER" id="PTHR13237:SF9">
    <property type="entry name" value="NEUROGUIDIN"/>
    <property type="match status" value="1"/>
</dbReference>
<feature type="region of interest" description="Disordered" evidence="1">
    <location>
        <begin position="120"/>
        <end position="169"/>
    </location>
</feature>
<dbReference type="PANTHER" id="PTHR13237">
    <property type="entry name" value="SOMETHING ABOUT SILENCING PROTEIN 10-RELATED"/>
    <property type="match status" value="1"/>
</dbReference>
<organism evidence="2 3">
    <name type="scientific">Ambispora gerdemannii</name>
    <dbReference type="NCBI Taxonomy" id="144530"/>
    <lineage>
        <taxon>Eukaryota</taxon>
        <taxon>Fungi</taxon>
        <taxon>Fungi incertae sedis</taxon>
        <taxon>Mucoromycota</taxon>
        <taxon>Glomeromycotina</taxon>
        <taxon>Glomeromycetes</taxon>
        <taxon>Archaeosporales</taxon>
        <taxon>Ambisporaceae</taxon>
        <taxon>Ambispora</taxon>
    </lineage>
</organism>
<keyword evidence="3" id="KW-1185">Reference proteome</keyword>
<dbReference type="OrthoDB" id="203440at2759"/>
<dbReference type="Proteomes" id="UP000789831">
    <property type="component" value="Unassembled WGS sequence"/>
</dbReference>
<dbReference type="InterPro" id="IPR007146">
    <property type="entry name" value="Sas10/Utp3/C1D"/>
</dbReference>
<proteinExistence type="predicted"/>
<feature type="compositionally biased region" description="Basic and acidic residues" evidence="1">
    <location>
        <begin position="299"/>
        <end position="308"/>
    </location>
</feature>
<dbReference type="EMBL" id="CAJVPL010000225">
    <property type="protein sequence ID" value="CAG8468606.1"/>
    <property type="molecule type" value="Genomic_DNA"/>
</dbReference>
<gene>
    <name evidence="2" type="ORF">AGERDE_LOCUS2623</name>
</gene>
<dbReference type="Pfam" id="PF04000">
    <property type="entry name" value="Sas10_Utp3"/>
    <property type="match status" value="1"/>
</dbReference>
<dbReference type="AlphaFoldDB" id="A0A9N8Z6A8"/>
<feature type="region of interest" description="Disordered" evidence="1">
    <location>
        <begin position="299"/>
        <end position="340"/>
    </location>
</feature>